<reference evidence="1" key="1">
    <citation type="submission" date="2021-05" db="EMBL/GenBank/DDBJ databases">
        <authorList>
            <person name="Scholz U."/>
            <person name="Mascher M."/>
            <person name="Fiebig A."/>
        </authorList>
    </citation>
    <scope>NUCLEOTIDE SEQUENCE [LARGE SCALE GENOMIC DNA]</scope>
</reference>
<accession>A0ACD5W4L6</accession>
<reference evidence="1" key="2">
    <citation type="submission" date="2025-09" db="UniProtKB">
        <authorList>
            <consortium name="EnsemblPlants"/>
        </authorList>
    </citation>
    <scope>IDENTIFICATION</scope>
</reference>
<organism evidence="1 2">
    <name type="scientific">Avena sativa</name>
    <name type="common">Oat</name>
    <dbReference type="NCBI Taxonomy" id="4498"/>
    <lineage>
        <taxon>Eukaryota</taxon>
        <taxon>Viridiplantae</taxon>
        <taxon>Streptophyta</taxon>
        <taxon>Embryophyta</taxon>
        <taxon>Tracheophyta</taxon>
        <taxon>Spermatophyta</taxon>
        <taxon>Magnoliopsida</taxon>
        <taxon>Liliopsida</taxon>
        <taxon>Poales</taxon>
        <taxon>Poaceae</taxon>
        <taxon>BOP clade</taxon>
        <taxon>Pooideae</taxon>
        <taxon>Poodae</taxon>
        <taxon>Poeae</taxon>
        <taxon>Poeae Chloroplast Group 1 (Aveneae type)</taxon>
        <taxon>Aveninae</taxon>
        <taxon>Avena</taxon>
    </lineage>
</organism>
<dbReference type="EnsemblPlants" id="AVESA.00010b.r2.4AG0574970.1">
    <property type="protein sequence ID" value="AVESA.00010b.r2.4AG0574970.1.CDS"/>
    <property type="gene ID" value="AVESA.00010b.r2.4AG0574970"/>
</dbReference>
<keyword evidence="2" id="KW-1185">Reference proteome</keyword>
<evidence type="ECO:0000313" key="1">
    <source>
        <dbReference type="EnsemblPlants" id="AVESA.00010b.r2.4AG0574970.1.CDS"/>
    </source>
</evidence>
<name>A0ACD5W4L6_AVESA</name>
<dbReference type="Proteomes" id="UP001732700">
    <property type="component" value="Chromosome 4A"/>
</dbReference>
<proteinExistence type="predicted"/>
<protein>
    <submittedName>
        <fullName evidence="1">Uncharacterized protein</fullName>
    </submittedName>
</protein>
<sequence>MNIDLFLSNRPHFFTIALSWLGCSESQDNLSEVLAALTSPVDTEFFCKSAHSSAMYTVASMICYVDDRYVCFARSEDKWLIYDSEIVETEDTWEHLLEHFKDCKLHPEVLFFEVIK</sequence>
<evidence type="ECO:0000313" key="2">
    <source>
        <dbReference type="Proteomes" id="UP001732700"/>
    </source>
</evidence>